<dbReference type="PIRSF" id="PIRSF033887">
    <property type="entry name" value="PduX"/>
    <property type="match status" value="1"/>
</dbReference>
<dbReference type="InterPro" id="IPR012363">
    <property type="entry name" value="PduX"/>
</dbReference>
<organism evidence="7 8">
    <name type="scientific">Clostridioides difficile NAP08</name>
    <dbReference type="NCBI Taxonomy" id="525259"/>
    <lineage>
        <taxon>Bacteria</taxon>
        <taxon>Bacillati</taxon>
        <taxon>Bacillota</taxon>
        <taxon>Clostridia</taxon>
        <taxon>Peptostreptococcales</taxon>
        <taxon>Peptostreptococcaceae</taxon>
        <taxon>Clostridioides</taxon>
    </lineage>
</organism>
<evidence type="ECO:0000259" key="6">
    <source>
        <dbReference type="Pfam" id="PF08544"/>
    </source>
</evidence>
<name>D5PZD3_CLODI</name>
<dbReference type="InterPro" id="IPR013750">
    <property type="entry name" value="GHMP_kinase_C_dom"/>
</dbReference>
<evidence type="ECO:0000256" key="3">
    <source>
        <dbReference type="ARBA" id="ARBA00022777"/>
    </source>
</evidence>
<dbReference type="InterPro" id="IPR014721">
    <property type="entry name" value="Ribsml_uS5_D2-typ_fold_subgr"/>
</dbReference>
<feature type="domain" description="GHMP kinase C-terminal" evidence="6">
    <location>
        <begin position="196"/>
        <end position="271"/>
    </location>
</feature>
<evidence type="ECO:0000313" key="7">
    <source>
        <dbReference type="EMBL" id="EFH08878.1"/>
    </source>
</evidence>
<keyword evidence="3 7" id="KW-0418">Kinase</keyword>
<dbReference type="PANTHER" id="PTHR43527">
    <property type="entry name" value="4-DIPHOSPHOCYTIDYL-2-C-METHYL-D-ERYTHRITOL KINASE, CHLOROPLASTIC"/>
    <property type="match status" value="1"/>
</dbReference>
<dbReference type="GO" id="GO:0016301">
    <property type="term" value="F:kinase activity"/>
    <property type="evidence" value="ECO:0007669"/>
    <property type="project" value="UniProtKB-KW"/>
</dbReference>
<dbReference type="GO" id="GO:0005524">
    <property type="term" value="F:ATP binding"/>
    <property type="evidence" value="ECO:0007669"/>
    <property type="project" value="UniProtKB-KW"/>
</dbReference>
<evidence type="ECO:0000259" key="5">
    <source>
        <dbReference type="Pfam" id="PF00288"/>
    </source>
</evidence>
<dbReference type="HOGENOM" id="CLU_056896_0_0_9"/>
<dbReference type="EMBL" id="ADNX01000002">
    <property type="protein sequence ID" value="EFH08878.1"/>
    <property type="molecule type" value="Genomic_DNA"/>
</dbReference>
<dbReference type="Pfam" id="PF08544">
    <property type="entry name" value="GHMP_kinases_C"/>
    <property type="match status" value="1"/>
</dbReference>
<dbReference type="PANTHER" id="PTHR43527:SF1">
    <property type="entry name" value="L-THREONINE KINASE"/>
    <property type="match status" value="1"/>
</dbReference>
<dbReference type="Proteomes" id="UP000003227">
    <property type="component" value="Unassembled WGS sequence"/>
</dbReference>
<keyword evidence="2" id="KW-0547">Nucleotide-binding</keyword>
<accession>D5PZD3</accession>
<dbReference type="SUPFAM" id="SSF54211">
    <property type="entry name" value="Ribosomal protein S5 domain 2-like"/>
    <property type="match status" value="1"/>
</dbReference>
<evidence type="ECO:0000256" key="1">
    <source>
        <dbReference type="ARBA" id="ARBA00022679"/>
    </source>
</evidence>
<sequence>MIKMKSYGICPASCGEFVQGIIDDEEYLCSYAIDMYSKVYIEEKLVDINLGRYKSRLAIEKVFEKFNLPKKDTKNISLNINSKIPVGKGMASSTADIGATIKATLSLIDKDLSSEEISKLAAEIEPTDSIFIDKNSIFNPLNGTVIKYLGNLTNAKVIILEPNKVLDTMKIRLRQDYSRLKTENKEVIKKSFALLEEGLKKNNLSLVGEACTLSSLANENIDKKEYLNEIIKISKKYGAYGVNIAHSGTVVGILIDKFMNDKNMIDALCESNINSVYSKIYTLNIINGGIKGEIEWNT</sequence>
<keyword evidence="4" id="KW-0067">ATP-binding</keyword>
<gene>
    <name evidence="7" type="ORF">HMPREF0220_0015</name>
</gene>
<dbReference type="InterPro" id="IPR020568">
    <property type="entry name" value="Ribosomal_Su5_D2-typ_SF"/>
</dbReference>
<dbReference type="AlphaFoldDB" id="D5PZD3"/>
<dbReference type="Gene3D" id="3.30.230.10">
    <property type="match status" value="1"/>
</dbReference>
<dbReference type="InterPro" id="IPR006204">
    <property type="entry name" value="GHMP_kinase_N_dom"/>
</dbReference>
<evidence type="ECO:0000313" key="8">
    <source>
        <dbReference type="Proteomes" id="UP000003227"/>
    </source>
</evidence>
<dbReference type="Pfam" id="PF00288">
    <property type="entry name" value="GHMP_kinases_N"/>
    <property type="match status" value="1"/>
</dbReference>
<feature type="domain" description="GHMP kinase N-terminal" evidence="5">
    <location>
        <begin position="58"/>
        <end position="125"/>
    </location>
</feature>
<evidence type="ECO:0000256" key="4">
    <source>
        <dbReference type="ARBA" id="ARBA00022840"/>
    </source>
</evidence>
<proteinExistence type="predicted"/>
<evidence type="ECO:0000256" key="2">
    <source>
        <dbReference type="ARBA" id="ARBA00022741"/>
    </source>
</evidence>
<reference evidence="7 8" key="1">
    <citation type="submission" date="2010-05" db="EMBL/GenBank/DDBJ databases">
        <authorList>
            <person name="Qin X."/>
            <person name="Bachman B."/>
            <person name="Battles P."/>
            <person name="Bell A."/>
            <person name="Bess C."/>
            <person name="Bickham C."/>
            <person name="Chaboub L."/>
            <person name="Chen D."/>
            <person name="Coyle M."/>
            <person name="Deiros D.R."/>
            <person name="Dinh H."/>
            <person name="Forbes L."/>
            <person name="Fowler G."/>
            <person name="Francisco L."/>
            <person name="Fu Q."/>
            <person name="Gubbala S."/>
            <person name="Hale W."/>
            <person name="Han Y."/>
            <person name="Hemphill L."/>
            <person name="Highlander S.K."/>
            <person name="Hirani K."/>
            <person name="Hogues M."/>
            <person name="Jackson L."/>
            <person name="Jakkamsetti A."/>
            <person name="Javaid M."/>
            <person name="Jiang H."/>
            <person name="Korchina V."/>
            <person name="Kovar C."/>
            <person name="Lara F."/>
            <person name="Lee S."/>
            <person name="Mata R."/>
            <person name="Mathew T."/>
            <person name="Moen C."/>
            <person name="Morales K."/>
            <person name="Munidasa M."/>
            <person name="Nazareth L."/>
            <person name="Ngo R."/>
            <person name="Nguyen L."/>
            <person name="Okwuonu G."/>
            <person name="Ongeri F."/>
            <person name="Patil S."/>
            <person name="Petrosino J."/>
            <person name="Pham C."/>
            <person name="Pham P."/>
            <person name="Pu L.-L."/>
            <person name="Puazo M."/>
            <person name="Raj R."/>
            <person name="Reid J."/>
            <person name="Rouhana J."/>
            <person name="Saada N."/>
            <person name="Shang Y."/>
            <person name="Simmons D."/>
            <person name="Thornton R."/>
            <person name="Warren J."/>
            <person name="Weissenberger G."/>
            <person name="Zhang J."/>
            <person name="Zhang L."/>
            <person name="Zhou C."/>
            <person name="Zhu D."/>
            <person name="Muzny D."/>
            <person name="Worley K."/>
            <person name="Gibbs R."/>
        </authorList>
    </citation>
    <scope>NUCLEOTIDE SEQUENCE [LARGE SCALE GENOMIC DNA]</scope>
    <source>
        <strain evidence="7 8">NAP08</strain>
    </source>
</reference>
<comment type="caution">
    <text evidence="7">The sequence shown here is derived from an EMBL/GenBank/DDBJ whole genome shotgun (WGS) entry which is preliminary data.</text>
</comment>
<protein>
    <submittedName>
        <fullName evidence="7">GHMP kinase, N-terminal domain protein</fullName>
    </submittedName>
</protein>
<keyword evidence="1" id="KW-0808">Transferase</keyword>